<dbReference type="RefSeq" id="WP_188517019.1">
    <property type="nucleotide sequence ID" value="NZ_BMES01000001.1"/>
</dbReference>
<evidence type="ECO:0000256" key="1">
    <source>
        <dbReference type="SAM" id="SignalP"/>
    </source>
</evidence>
<reference evidence="3" key="2">
    <citation type="submission" date="2020-09" db="EMBL/GenBank/DDBJ databases">
        <authorList>
            <person name="Sun Q."/>
            <person name="Zhou Y."/>
        </authorList>
    </citation>
    <scope>NUCLEOTIDE SEQUENCE</scope>
    <source>
        <strain evidence="3">CGMCC 1.12214</strain>
    </source>
</reference>
<feature type="signal peptide" evidence="1">
    <location>
        <begin position="1"/>
        <end position="21"/>
    </location>
</feature>
<sequence>MTMKASALALALLAAPSMALAQSSPMQGMDMKGATSPATQDYMRAMQGMNEKMQGMKPANDPSMDFVMMMKPHHQAAVEMAQAYLKYGTDPKLKRMAQDVVSNQKKEIKEMTAWEKRHGM</sequence>
<comment type="caution">
    <text evidence="3">The sequence shown here is derived from an EMBL/GenBank/DDBJ whole genome shotgun (WGS) entry which is preliminary data.</text>
</comment>
<dbReference type="EMBL" id="BMES01000001">
    <property type="protein sequence ID" value="GGH15134.1"/>
    <property type="molecule type" value="Genomic_DNA"/>
</dbReference>
<protein>
    <recommendedName>
        <fullName evidence="2">DUF305 domain-containing protein</fullName>
    </recommendedName>
</protein>
<dbReference type="Gene3D" id="1.20.1260.10">
    <property type="match status" value="1"/>
</dbReference>
<dbReference type="PANTHER" id="PTHR36933:SF1">
    <property type="entry name" value="SLL0788 PROTEIN"/>
    <property type="match status" value="1"/>
</dbReference>
<keyword evidence="1" id="KW-0732">Signal</keyword>
<feature type="domain" description="DUF305" evidence="2">
    <location>
        <begin position="30"/>
        <end position="114"/>
    </location>
</feature>
<dbReference type="Pfam" id="PF03713">
    <property type="entry name" value="DUF305"/>
    <property type="match status" value="1"/>
</dbReference>
<evidence type="ECO:0000313" key="3">
    <source>
        <dbReference type="EMBL" id="GGH15134.1"/>
    </source>
</evidence>
<evidence type="ECO:0000259" key="2">
    <source>
        <dbReference type="Pfam" id="PF03713"/>
    </source>
</evidence>
<gene>
    <name evidence="3" type="ORF">GCM10007036_14920</name>
</gene>
<evidence type="ECO:0000313" key="4">
    <source>
        <dbReference type="Proteomes" id="UP000603912"/>
    </source>
</evidence>
<keyword evidence="4" id="KW-1185">Reference proteome</keyword>
<dbReference type="PANTHER" id="PTHR36933">
    <property type="entry name" value="SLL0788 PROTEIN"/>
    <property type="match status" value="1"/>
</dbReference>
<name>A0A917MJ38_9HYPH</name>
<reference evidence="3" key="1">
    <citation type="journal article" date="2014" name="Int. J. Syst. Evol. Microbiol.">
        <title>Complete genome sequence of Corynebacterium casei LMG S-19264T (=DSM 44701T), isolated from a smear-ripened cheese.</title>
        <authorList>
            <consortium name="US DOE Joint Genome Institute (JGI-PGF)"/>
            <person name="Walter F."/>
            <person name="Albersmeier A."/>
            <person name="Kalinowski J."/>
            <person name="Ruckert C."/>
        </authorList>
    </citation>
    <scope>NUCLEOTIDE SEQUENCE</scope>
    <source>
        <strain evidence="3">CGMCC 1.12214</strain>
    </source>
</reference>
<accession>A0A917MJ38</accession>
<dbReference type="AlphaFoldDB" id="A0A917MJ38"/>
<organism evidence="3 4">
    <name type="scientific">Alsobacter metallidurans</name>
    <dbReference type="NCBI Taxonomy" id="340221"/>
    <lineage>
        <taxon>Bacteria</taxon>
        <taxon>Pseudomonadati</taxon>
        <taxon>Pseudomonadota</taxon>
        <taxon>Alphaproteobacteria</taxon>
        <taxon>Hyphomicrobiales</taxon>
        <taxon>Alsobacteraceae</taxon>
        <taxon>Alsobacter</taxon>
    </lineage>
</organism>
<feature type="chain" id="PRO_5037043687" description="DUF305 domain-containing protein" evidence="1">
    <location>
        <begin position="22"/>
        <end position="120"/>
    </location>
</feature>
<proteinExistence type="predicted"/>
<dbReference type="InterPro" id="IPR005183">
    <property type="entry name" value="DUF305_CopM-like"/>
</dbReference>
<dbReference type="InterPro" id="IPR012347">
    <property type="entry name" value="Ferritin-like"/>
</dbReference>
<dbReference type="Proteomes" id="UP000603912">
    <property type="component" value="Unassembled WGS sequence"/>
</dbReference>